<dbReference type="OrthoDB" id="9790377at2"/>
<dbReference type="STRING" id="1727163.AO498_06950"/>
<organism evidence="2 3">
    <name type="scientific">Algoriphagus sanaruensis</name>
    <dbReference type="NCBI Taxonomy" id="1727163"/>
    <lineage>
        <taxon>Bacteria</taxon>
        <taxon>Pseudomonadati</taxon>
        <taxon>Bacteroidota</taxon>
        <taxon>Cytophagia</taxon>
        <taxon>Cytophagales</taxon>
        <taxon>Cyclobacteriaceae</taxon>
        <taxon>Algoriphagus</taxon>
    </lineage>
</organism>
<dbReference type="KEGG" id="alm:AO498_06950"/>
<reference evidence="2 3" key="2">
    <citation type="journal article" date="2016" name="Genome Announc.">
        <title>Complete Genome Sequence of Algoriphagus sp. Strain M8-2, Isolated from a Brackish Lake.</title>
        <authorList>
            <person name="Muraguchi Y."/>
            <person name="Kushimoto K."/>
            <person name="Ohtsubo Y."/>
            <person name="Suzuki T."/>
            <person name="Dohra H."/>
            <person name="Kimbara K."/>
            <person name="Shintani M."/>
        </authorList>
    </citation>
    <scope>NUCLEOTIDE SEQUENCE [LARGE SCALE GENOMIC DNA]</scope>
    <source>
        <strain evidence="2 3">M8-2</strain>
    </source>
</reference>
<gene>
    <name evidence="2" type="ORF">AO498_06950</name>
</gene>
<name>A0A142ELZ1_9BACT</name>
<protein>
    <submittedName>
        <fullName evidence="2">Type I restriction endonuclease subunit R</fullName>
    </submittedName>
</protein>
<reference evidence="3" key="1">
    <citation type="submission" date="2015-09" db="EMBL/GenBank/DDBJ databases">
        <title>Complete sequence of Algoriphagus sp. M8-2.</title>
        <authorList>
            <person name="Shintani M."/>
        </authorList>
    </citation>
    <scope>NUCLEOTIDE SEQUENCE [LARGE SCALE GENOMIC DNA]</scope>
    <source>
        <strain evidence="3">M8-2</strain>
    </source>
</reference>
<dbReference type="PATRIC" id="fig|1727163.4.peg.1441"/>
<dbReference type="RefSeq" id="WP_067545166.1">
    <property type="nucleotide sequence ID" value="NZ_CP012836.1"/>
</dbReference>
<dbReference type="Gene3D" id="3.90.1570.30">
    <property type="match status" value="1"/>
</dbReference>
<dbReference type="InterPro" id="IPR029464">
    <property type="entry name" value="HSDR_N"/>
</dbReference>
<proteinExistence type="predicted"/>
<feature type="domain" description="Type I restriction enzyme R protein N-terminal" evidence="1">
    <location>
        <begin position="45"/>
        <end position="154"/>
    </location>
</feature>
<evidence type="ECO:0000313" key="2">
    <source>
        <dbReference type="EMBL" id="AMQ56146.1"/>
    </source>
</evidence>
<evidence type="ECO:0000259" key="1">
    <source>
        <dbReference type="Pfam" id="PF13588"/>
    </source>
</evidence>
<keyword evidence="2" id="KW-0540">Nuclease</keyword>
<dbReference type="Pfam" id="PF13588">
    <property type="entry name" value="HSDR_N_2"/>
    <property type="match status" value="1"/>
</dbReference>
<sequence length="158" mass="18759">MNQEDFPPFPFPQLTIPTFEPRLDFKEDKWWIFDSLRKKFLVLTPEEWVRQHWIQFLILGKNYPKGLFSIEKGMKYNSLQKRTDVLVFDRNGLPYLLIECKAPEVKLNAQVLSQAMTYLHRIECPHLILSNGLNHLVFSWSEKENKLLQSQDLPKSPN</sequence>
<evidence type="ECO:0000313" key="3">
    <source>
        <dbReference type="Proteomes" id="UP000073816"/>
    </source>
</evidence>
<accession>A0A142ELZ1</accession>
<dbReference type="EMBL" id="CP012836">
    <property type="protein sequence ID" value="AMQ56146.1"/>
    <property type="molecule type" value="Genomic_DNA"/>
</dbReference>
<keyword evidence="2" id="KW-0378">Hydrolase</keyword>
<dbReference type="Proteomes" id="UP000073816">
    <property type="component" value="Chromosome"/>
</dbReference>
<dbReference type="AlphaFoldDB" id="A0A142ELZ1"/>
<keyword evidence="3" id="KW-1185">Reference proteome</keyword>
<dbReference type="GO" id="GO:0004519">
    <property type="term" value="F:endonuclease activity"/>
    <property type="evidence" value="ECO:0007669"/>
    <property type="project" value="UniProtKB-KW"/>
</dbReference>
<keyword evidence="2" id="KW-0255">Endonuclease</keyword>